<dbReference type="Proteomes" id="UP000289794">
    <property type="component" value="Chromosome"/>
</dbReference>
<keyword evidence="4 6" id="KW-0732">Signal</keyword>
<evidence type="ECO:0000313" key="9">
    <source>
        <dbReference type="Proteomes" id="UP000289794"/>
    </source>
</evidence>
<evidence type="ECO:0000259" key="7">
    <source>
        <dbReference type="PROSITE" id="PS50983"/>
    </source>
</evidence>
<feature type="chain" id="PRO_5039564155" evidence="6">
    <location>
        <begin position="29"/>
        <end position="338"/>
    </location>
</feature>
<dbReference type="EMBL" id="CP035945">
    <property type="protein sequence ID" value="QBE97131.1"/>
    <property type="molecule type" value="Genomic_DNA"/>
</dbReference>
<dbReference type="RefSeq" id="WP_130181025.1">
    <property type="nucleotide sequence ID" value="NZ_CP035945.1"/>
</dbReference>
<name>A0A4P6LX45_9FIRM</name>
<keyword evidence="3" id="KW-0813">Transport</keyword>
<dbReference type="Pfam" id="PF01497">
    <property type="entry name" value="Peripla_BP_2"/>
    <property type="match status" value="1"/>
</dbReference>
<evidence type="ECO:0000313" key="8">
    <source>
        <dbReference type="EMBL" id="QBE97131.1"/>
    </source>
</evidence>
<feature type="compositionally biased region" description="Polar residues" evidence="5">
    <location>
        <begin position="39"/>
        <end position="59"/>
    </location>
</feature>
<evidence type="ECO:0000256" key="2">
    <source>
        <dbReference type="ARBA" id="ARBA00008814"/>
    </source>
</evidence>
<comment type="similarity">
    <text evidence="2">Belongs to the bacterial solute-binding protein 8 family.</text>
</comment>
<dbReference type="InterPro" id="IPR002491">
    <property type="entry name" value="ABC_transptr_periplasmic_BD"/>
</dbReference>
<dbReference type="AlphaFoldDB" id="A0A4P6LX45"/>
<feature type="domain" description="Fe/B12 periplasmic-binding" evidence="7">
    <location>
        <begin position="79"/>
        <end position="336"/>
    </location>
</feature>
<dbReference type="KEGG" id="bpro:PMF13cell1_02684"/>
<feature type="region of interest" description="Disordered" evidence="5">
    <location>
        <begin position="29"/>
        <end position="59"/>
    </location>
</feature>
<dbReference type="SUPFAM" id="SSF53807">
    <property type="entry name" value="Helical backbone' metal receptor"/>
    <property type="match status" value="1"/>
</dbReference>
<dbReference type="Gene3D" id="3.40.50.1980">
    <property type="entry name" value="Nitrogenase molybdenum iron protein domain"/>
    <property type="match status" value="2"/>
</dbReference>
<gene>
    <name evidence="8" type="primary">fhuD</name>
    <name evidence="8" type="ORF">PMF13cell1_02684</name>
</gene>
<dbReference type="GO" id="GO:0030288">
    <property type="term" value="C:outer membrane-bounded periplasmic space"/>
    <property type="evidence" value="ECO:0007669"/>
    <property type="project" value="TreeGrafter"/>
</dbReference>
<proteinExistence type="inferred from homology"/>
<evidence type="ECO:0000256" key="1">
    <source>
        <dbReference type="ARBA" id="ARBA00004196"/>
    </source>
</evidence>
<feature type="signal peptide" evidence="6">
    <location>
        <begin position="1"/>
        <end position="28"/>
    </location>
</feature>
<protein>
    <submittedName>
        <fullName evidence="8">Iron(3+)-hydroxamate-binding protein FhuD</fullName>
    </submittedName>
</protein>
<dbReference type="PANTHER" id="PTHR30532">
    <property type="entry name" value="IRON III DICITRATE-BINDING PERIPLASMIC PROTEIN"/>
    <property type="match status" value="1"/>
</dbReference>
<evidence type="ECO:0000256" key="6">
    <source>
        <dbReference type="SAM" id="SignalP"/>
    </source>
</evidence>
<reference evidence="8 9" key="1">
    <citation type="submission" date="2019-01" db="EMBL/GenBank/DDBJ databases">
        <title>PMF-metabolizing Aryl O-demethylase.</title>
        <authorList>
            <person name="Kim M."/>
        </authorList>
    </citation>
    <scope>NUCLEOTIDE SEQUENCE [LARGE SCALE GENOMIC DNA]</scope>
    <source>
        <strain evidence="8 9">PMF1</strain>
    </source>
</reference>
<evidence type="ECO:0000256" key="4">
    <source>
        <dbReference type="ARBA" id="ARBA00022729"/>
    </source>
</evidence>
<accession>A0A4P6LX45</accession>
<comment type="subcellular location">
    <subcellularLocation>
        <location evidence="1">Cell envelope</location>
    </subcellularLocation>
</comment>
<dbReference type="PROSITE" id="PS51257">
    <property type="entry name" value="PROKAR_LIPOPROTEIN"/>
    <property type="match status" value="1"/>
</dbReference>
<organism evidence="8 9">
    <name type="scientific">Blautia producta</name>
    <dbReference type="NCBI Taxonomy" id="33035"/>
    <lineage>
        <taxon>Bacteria</taxon>
        <taxon>Bacillati</taxon>
        <taxon>Bacillota</taxon>
        <taxon>Clostridia</taxon>
        <taxon>Lachnospirales</taxon>
        <taxon>Lachnospiraceae</taxon>
        <taxon>Blautia</taxon>
    </lineage>
</organism>
<evidence type="ECO:0000256" key="3">
    <source>
        <dbReference type="ARBA" id="ARBA00022448"/>
    </source>
</evidence>
<dbReference type="InterPro" id="IPR051313">
    <property type="entry name" value="Bact_iron-sidero_bind"/>
</dbReference>
<dbReference type="PANTHER" id="PTHR30532:SF26">
    <property type="entry name" value="IRON(3+)-HYDROXAMATE-BINDING PROTEIN FHUD"/>
    <property type="match status" value="1"/>
</dbReference>
<sequence length="338" mass="37419">MMNMRNKLVPFFAVLTAAGLLTGCSGQGADAEKGKVGTGNESTVQGAESPDKNISSSAVKQGMRTVQTDKGQVEIPENPQTIVSDYYLGEFLAVDVKPAIASPYSLSNPFLSDKTDGIKEMDITSAETSLEMIVAKEPDLIVTITEADYEKYSEIAPTVYIQDGKRSDEEVFRYIADLVGKSGEAEEYIADFKERALSVKDEIQGIVGDRTVSIVEVWPQQIYTMGSHFARGGSILYDMWELKAPEAVQREMVDGDTQYQVVSLEALSEYTGDFILYGVLADTDGSYVDDSRLWNSLEAVQKGRILPYEQVSFMHRDPITYNAQLDIFIDFFRGFEGK</sequence>
<dbReference type="PROSITE" id="PS50983">
    <property type="entry name" value="FE_B12_PBP"/>
    <property type="match status" value="1"/>
</dbReference>
<dbReference type="GO" id="GO:1901678">
    <property type="term" value="P:iron coordination entity transport"/>
    <property type="evidence" value="ECO:0007669"/>
    <property type="project" value="UniProtKB-ARBA"/>
</dbReference>
<evidence type="ECO:0000256" key="5">
    <source>
        <dbReference type="SAM" id="MobiDB-lite"/>
    </source>
</evidence>